<name>A0A7J5Z3K9_DISMA</name>
<sequence>MGWRCKICKFETSAKTGLLKHYRVRHGHGGNLCHVFIQIVFVPSKHGVALDHIYQEITLRKLRKESELQCCSASTISTERELFEHLGRHLKKHETVTCVFKNCNFSTNIYGTFASHKSRKHTPHSLQDFKQDLLKRYASCSNTDDNSDVDVQDGELSITDDGQDNDVRDLPNLIEKNLALLFLKLESTFNVPNRCIDEVVEELHIANNVCYSGTKYAIGMILANGSTGGLTDFGELIQIVVVTGTLVFIHLSYVLEKTRTVKVLEPAELSDMFPLTPYVFGGKSIVTLKRYIYVA</sequence>
<feature type="domain" description="C2H2-type" evidence="2">
    <location>
        <begin position="3"/>
        <end position="26"/>
    </location>
</feature>
<dbReference type="AlphaFoldDB" id="A0A7J5Z3K9"/>
<feature type="domain" description="C2H2-type" evidence="2">
    <location>
        <begin position="96"/>
        <end position="121"/>
    </location>
</feature>
<reference evidence="3 4" key="1">
    <citation type="submission" date="2020-03" db="EMBL/GenBank/DDBJ databases">
        <title>Dissostichus mawsoni Genome sequencing and assembly.</title>
        <authorList>
            <person name="Park H."/>
        </authorList>
    </citation>
    <scope>NUCLEOTIDE SEQUENCE [LARGE SCALE GENOMIC DNA]</scope>
    <source>
        <strain evidence="3">DM0001</strain>
        <tissue evidence="3">Muscle</tissue>
    </source>
</reference>
<keyword evidence="1" id="KW-0812">Transmembrane</keyword>
<keyword evidence="1" id="KW-0472">Membrane</keyword>
<dbReference type="Proteomes" id="UP000518266">
    <property type="component" value="Unassembled WGS sequence"/>
</dbReference>
<evidence type="ECO:0000313" key="4">
    <source>
        <dbReference type="Proteomes" id="UP000518266"/>
    </source>
</evidence>
<dbReference type="InterPro" id="IPR013087">
    <property type="entry name" value="Znf_C2H2_type"/>
</dbReference>
<dbReference type="EMBL" id="JAAKFY010000006">
    <property type="protein sequence ID" value="KAF3856113.1"/>
    <property type="molecule type" value="Genomic_DNA"/>
</dbReference>
<evidence type="ECO:0000256" key="1">
    <source>
        <dbReference type="SAM" id="Phobius"/>
    </source>
</evidence>
<organism evidence="3 4">
    <name type="scientific">Dissostichus mawsoni</name>
    <name type="common">Antarctic cod</name>
    <dbReference type="NCBI Taxonomy" id="36200"/>
    <lineage>
        <taxon>Eukaryota</taxon>
        <taxon>Metazoa</taxon>
        <taxon>Chordata</taxon>
        <taxon>Craniata</taxon>
        <taxon>Vertebrata</taxon>
        <taxon>Euteleostomi</taxon>
        <taxon>Actinopterygii</taxon>
        <taxon>Neopterygii</taxon>
        <taxon>Teleostei</taxon>
        <taxon>Neoteleostei</taxon>
        <taxon>Acanthomorphata</taxon>
        <taxon>Eupercaria</taxon>
        <taxon>Perciformes</taxon>
        <taxon>Notothenioidei</taxon>
        <taxon>Nototheniidae</taxon>
        <taxon>Dissostichus</taxon>
    </lineage>
</organism>
<feature type="transmembrane region" description="Helical" evidence="1">
    <location>
        <begin position="236"/>
        <end position="255"/>
    </location>
</feature>
<evidence type="ECO:0000313" key="3">
    <source>
        <dbReference type="EMBL" id="KAF3856113.1"/>
    </source>
</evidence>
<comment type="caution">
    <text evidence="3">The sequence shown here is derived from an EMBL/GenBank/DDBJ whole genome shotgun (WGS) entry which is preliminary data.</text>
</comment>
<proteinExistence type="predicted"/>
<evidence type="ECO:0000259" key="2">
    <source>
        <dbReference type="SMART" id="SM00355"/>
    </source>
</evidence>
<dbReference type="OrthoDB" id="10044445at2759"/>
<gene>
    <name evidence="3" type="ORF">F7725_016836</name>
</gene>
<keyword evidence="1" id="KW-1133">Transmembrane helix</keyword>
<accession>A0A7J5Z3K9</accession>
<dbReference type="SMART" id="SM00355">
    <property type="entry name" value="ZnF_C2H2"/>
    <property type="match status" value="2"/>
</dbReference>
<protein>
    <recommendedName>
        <fullName evidence="2">C2H2-type domain-containing protein</fullName>
    </recommendedName>
</protein>
<keyword evidence="4" id="KW-1185">Reference proteome</keyword>